<dbReference type="Gene3D" id="3.30.200.20">
    <property type="entry name" value="Phosphorylase Kinase, domain 1"/>
    <property type="match status" value="1"/>
</dbReference>
<dbReference type="RefSeq" id="XP_001838435.2">
    <property type="nucleotide sequence ID" value="XM_001838383.2"/>
</dbReference>
<dbReference type="Gene3D" id="1.10.260.40">
    <property type="entry name" value="lambda repressor-like DNA-binding domains"/>
    <property type="match status" value="1"/>
</dbReference>
<evidence type="ECO:0000256" key="5">
    <source>
        <dbReference type="ARBA" id="ARBA00022777"/>
    </source>
</evidence>
<dbReference type="AlphaFoldDB" id="A8P2Z9"/>
<dbReference type="InterPro" id="IPR011009">
    <property type="entry name" value="Kinase-like_dom_sf"/>
</dbReference>
<dbReference type="Proteomes" id="UP000001861">
    <property type="component" value="Unassembled WGS sequence"/>
</dbReference>
<dbReference type="PANTHER" id="PTHR34273">
    <property type="entry name" value="METHYLTHIORIBOSE KINASE"/>
    <property type="match status" value="1"/>
</dbReference>
<dbReference type="SUPFAM" id="SSF47413">
    <property type="entry name" value="lambda repressor-like DNA-binding domains"/>
    <property type="match status" value="1"/>
</dbReference>
<dbReference type="STRING" id="240176.A8P2Z9"/>
<dbReference type="GO" id="GO:0003677">
    <property type="term" value="F:DNA binding"/>
    <property type="evidence" value="ECO:0007669"/>
    <property type="project" value="InterPro"/>
</dbReference>
<keyword evidence="4" id="KW-0547">Nucleotide-binding</keyword>
<evidence type="ECO:0000256" key="6">
    <source>
        <dbReference type="ARBA" id="ARBA00022840"/>
    </source>
</evidence>
<evidence type="ECO:0000313" key="11">
    <source>
        <dbReference type="Proteomes" id="UP000001861"/>
    </source>
</evidence>
<evidence type="ECO:0000256" key="2">
    <source>
        <dbReference type="ARBA" id="ARBA00010165"/>
    </source>
</evidence>
<dbReference type="InParanoid" id="A8P2Z9"/>
<gene>
    <name evidence="10" type="ORF">CC1G_15847</name>
</gene>
<evidence type="ECO:0000256" key="1">
    <source>
        <dbReference type="ARBA" id="ARBA00009802"/>
    </source>
</evidence>
<dbReference type="InterPro" id="IPR010982">
    <property type="entry name" value="Lambda_DNA-bd_dom_sf"/>
</dbReference>
<evidence type="ECO:0000256" key="7">
    <source>
        <dbReference type="ARBA" id="ARBA00035107"/>
    </source>
</evidence>
<dbReference type="SUPFAM" id="SSF56112">
    <property type="entry name" value="Protein kinase-like (PK-like)"/>
    <property type="match status" value="1"/>
</dbReference>
<evidence type="ECO:0000313" key="10">
    <source>
        <dbReference type="EMBL" id="EAU83369.2"/>
    </source>
</evidence>
<dbReference type="PROSITE" id="PS50943">
    <property type="entry name" value="HTH_CROC1"/>
    <property type="match status" value="1"/>
</dbReference>
<dbReference type="GO" id="GO:0005524">
    <property type="term" value="F:ATP binding"/>
    <property type="evidence" value="ECO:0007669"/>
    <property type="project" value="UniProtKB-KW"/>
</dbReference>
<reference evidence="10 11" key="1">
    <citation type="journal article" date="2010" name="Proc. Natl. Acad. Sci. U.S.A.">
        <title>Insights into evolution of multicellular fungi from the assembled chromosomes of the mushroom Coprinopsis cinerea (Coprinus cinereus).</title>
        <authorList>
            <person name="Stajich J.E."/>
            <person name="Wilke S.K."/>
            <person name="Ahren D."/>
            <person name="Au C.H."/>
            <person name="Birren B.W."/>
            <person name="Borodovsky M."/>
            <person name="Burns C."/>
            <person name="Canback B."/>
            <person name="Casselton L.A."/>
            <person name="Cheng C.K."/>
            <person name="Deng J."/>
            <person name="Dietrich F.S."/>
            <person name="Fargo D.C."/>
            <person name="Farman M.L."/>
            <person name="Gathman A.C."/>
            <person name="Goldberg J."/>
            <person name="Guigo R."/>
            <person name="Hoegger P.J."/>
            <person name="Hooker J.B."/>
            <person name="Huggins A."/>
            <person name="James T.Y."/>
            <person name="Kamada T."/>
            <person name="Kilaru S."/>
            <person name="Kodira C."/>
            <person name="Kues U."/>
            <person name="Kupfer D."/>
            <person name="Kwan H.S."/>
            <person name="Lomsadze A."/>
            <person name="Li W."/>
            <person name="Lilly W.W."/>
            <person name="Ma L.J."/>
            <person name="Mackey A.J."/>
            <person name="Manning G."/>
            <person name="Martin F."/>
            <person name="Muraguchi H."/>
            <person name="Natvig D.O."/>
            <person name="Palmerini H."/>
            <person name="Ramesh M.A."/>
            <person name="Rehmeyer C.J."/>
            <person name="Roe B.A."/>
            <person name="Shenoy N."/>
            <person name="Stanke M."/>
            <person name="Ter-Hovhannisyan V."/>
            <person name="Tunlid A."/>
            <person name="Velagapudi R."/>
            <person name="Vision T.J."/>
            <person name="Zeng Q."/>
            <person name="Zolan M.E."/>
            <person name="Pukkila P.J."/>
        </authorList>
    </citation>
    <scope>NUCLEOTIDE SEQUENCE [LARGE SCALE GENOMIC DNA]</scope>
    <source>
        <strain evidence="11">Okayama-7 / 130 / ATCC MYA-4618 / FGSC 9003</strain>
    </source>
</reference>
<evidence type="ECO:0000256" key="4">
    <source>
        <dbReference type="ARBA" id="ARBA00022741"/>
    </source>
</evidence>
<dbReference type="KEGG" id="cci:CC1G_15847"/>
<dbReference type="VEuPathDB" id="FungiDB:CC1G_15847"/>
<dbReference type="Pfam" id="PF01381">
    <property type="entry name" value="HTH_3"/>
    <property type="match status" value="1"/>
</dbReference>
<dbReference type="PANTHER" id="PTHR34273:SF2">
    <property type="entry name" value="METHYLTHIORIBOSE KINASE"/>
    <property type="match status" value="1"/>
</dbReference>
<keyword evidence="3" id="KW-0808">Transferase</keyword>
<dbReference type="OMA" id="DWEASNC"/>
<dbReference type="EMBL" id="AACS02000004">
    <property type="protein sequence ID" value="EAU83369.2"/>
    <property type="molecule type" value="Genomic_DNA"/>
</dbReference>
<dbReference type="Pfam" id="PF01636">
    <property type="entry name" value="APH"/>
    <property type="match status" value="1"/>
</dbReference>
<proteinExistence type="inferred from homology"/>
<dbReference type="Gene3D" id="3.90.1200.10">
    <property type="match status" value="1"/>
</dbReference>
<comment type="similarity">
    <text evidence="2">Belongs to the methylthioribose kinase family.</text>
</comment>
<dbReference type="eggNOG" id="ENOG502SJ8C">
    <property type="taxonomic scope" value="Eukaryota"/>
</dbReference>
<dbReference type="OrthoDB" id="25129at2759"/>
<dbReference type="InterPro" id="IPR001387">
    <property type="entry name" value="Cro/C1-type_HTH"/>
</dbReference>
<accession>A8P2Z9</accession>
<sequence length="752" mass="84168">MRVRIDRPLPAIRKLKYWSTTQMSAANSFPTYRAQFQMPRSARFPDPYAGPVGGPELFKSGDASRYGYHTPEYEHVDEDPRNWPYSLPGERPNPRYGNKGNPPIKDGMEALSPWSTADQGPDGTEKWGRWPEPAKPNHESTQKRCIKTGAVNAVCVAELASSHIVHLACPTQIAVVSSKRMKFLPRQCCSGIFILLSTLVFQHVALGAPLSISQEHELSARWSNVDVAPLKRKPPTWMSTALETARKDRDLTIQELADIIGIAPEEIERYEAAIEYPASHILSKLQRILGGLEYPVGKVLAGVRLKLHWDSQDFTRIELGDNNWSAELHVHAREQTHTIDYYHLLHIYEGSPRRFSFARASLLPLHPKRHDALEMATSQSFDLNTPEGVQSYLRSPESFLASLPDFEGRLDSLVVTRVSGGLANHTYRVSLDPGSSMDGNVPSLILKYSPPTIALNPDHPLTTKRGFFEYSALANVPNIQTSSPCRVHTPSTIHYDEAAHLLAISDAGPHSQTLKQHLLDNADLNYSQIGQSLGEWLAELHQWGQTDAAAPLRSILSQNLEMADVGLQYTFAGLVPEDDPLWSAVRSHVESLRKSDDNTGGFVVHGDFWTGNVLVSTENDSAEGDVDLKLTVLDWEASNCRNLPWNDIGQMCSEMYEPTFFGHAGEKGTQLVSVFVKGYLSKRKLSKEEARLAIVRFGVHLFVWPAWSGWGNEESVARCKELGREYVERAWNYDWKWLKGSVLGDLVDESFD</sequence>
<keyword evidence="11" id="KW-1185">Reference proteome</keyword>
<comment type="function">
    <text evidence="7">Transcriptional coactivator that stimulates GCN4-dependent transcriptional activity by bridging the DNA-binding region of GCN4 and TBP (SPT15), thereby recruiting TBP to GCN4-bound promoters. Involved in induction of the ribosome quality control (RQC) pathway; a pathway that degrades nascent peptide chains during problematic translation. Required to prevent stalled ribosomes from frameshifting.</text>
</comment>
<evidence type="ECO:0000256" key="3">
    <source>
        <dbReference type="ARBA" id="ARBA00022679"/>
    </source>
</evidence>
<organism evidence="10 11">
    <name type="scientific">Coprinopsis cinerea (strain Okayama-7 / 130 / ATCC MYA-4618 / FGSC 9003)</name>
    <name type="common">Inky cap fungus</name>
    <name type="synonym">Hormographiella aspergillata</name>
    <dbReference type="NCBI Taxonomy" id="240176"/>
    <lineage>
        <taxon>Eukaryota</taxon>
        <taxon>Fungi</taxon>
        <taxon>Dikarya</taxon>
        <taxon>Basidiomycota</taxon>
        <taxon>Agaricomycotina</taxon>
        <taxon>Agaricomycetes</taxon>
        <taxon>Agaricomycetidae</taxon>
        <taxon>Agaricales</taxon>
        <taxon>Agaricineae</taxon>
        <taxon>Psathyrellaceae</taxon>
        <taxon>Coprinopsis</taxon>
    </lineage>
</organism>
<feature type="region of interest" description="Disordered" evidence="8">
    <location>
        <begin position="77"/>
        <end position="141"/>
    </location>
</feature>
<keyword evidence="5 10" id="KW-0418">Kinase</keyword>
<feature type="domain" description="HTH cro/C1-type" evidence="9">
    <location>
        <begin position="242"/>
        <end position="299"/>
    </location>
</feature>
<dbReference type="GO" id="GO:0016301">
    <property type="term" value="F:kinase activity"/>
    <property type="evidence" value="ECO:0007669"/>
    <property type="project" value="UniProtKB-KW"/>
</dbReference>
<keyword evidence="6" id="KW-0067">ATP-binding</keyword>
<name>A8P2Z9_COPC7</name>
<dbReference type="HOGENOM" id="CLU_370047_0_0_1"/>
<comment type="caution">
    <text evidence="10">The sequence shown here is derived from an EMBL/GenBank/DDBJ whole genome shotgun (WGS) entry which is preliminary data.</text>
</comment>
<dbReference type="GeneID" id="6015020"/>
<evidence type="ECO:0000256" key="8">
    <source>
        <dbReference type="SAM" id="MobiDB-lite"/>
    </source>
</evidence>
<evidence type="ECO:0000259" key="9">
    <source>
        <dbReference type="PROSITE" id="PS50943"/>
    </source>
</evidence>
<dbReference type="CDD" id="cd00093">
    <property type="entry name" value="HTH_XRE"/>
    <property type="match status" value="1"/>
</dbReference>
<comment type="similarity">
    <text evidence="1">Belongs to the MBF1 family.</text>
</comment>
<protein>
    <submittedName>
        <fullName evidence="10">Protein kinase subdomain-containing protein PKL</fullName>
    </submittedName>
</protein>
<dbReference type="InterPro" id="IPR002575">
    <property type="entry name" value="Aminoglycoside_PTrfase"/>
</dbReference>